<protein>
    <recommendedName>
        <fullName evidence="2">NIPSNAP domain-containing protein</fullName>
    </recommendedName>
</protein>
<sequence>MKKYLFSMILILCAQVSYGEILEIYTWKPYPGKADQMLRDMQEAAAIHSDLGFGVTISALGIGTNQDVDYLLRYDDLESWGRLNDAGIASSEWNTFFAQFNANPSGELVSSFSMINHDASNMADNFAREGQIVGFFRWQPALGLSGAEALRQGFMTAKGIHESLGARIETYQVINGVEGVNDMMYLMIYDSYSHMAAVNEAIQTNPEWIAFQIDVDSQPSQAATLLRSGIAVMVASYD</sequence>
<proteinExistence type="predicted"/>
<evidence type="ECO:0008006" key="2">
    <source>
        <dbReference type="Google" id="ProtNLM"/>
    </source>
</evidence>
<dbReference type="EMBL" id="UINC01138254">
    <property type="protein sequence ID" value="SVD24084.1"/>
    <property type="molecule type" value="Genomic_DNA"/>
</dbReference>
<name>A0A382TPS4_9ZZZZ</name>
<organism evidence="1">
    <name type="scientific">marine metagenome</name>
    <dbReference type="NCBI Taxonomy" id="408172"/>
    <lineage>
        <taxon>unclassified sequences</taxon>
        <taxon>metagenomes</taxon>
        <taxon>ecological metagenomes</taxon>
    </lineage>
</organism>
<accession>A0A382TPS4</accession>
<dbReference type="AlphaFoldDB" id="A0A382TPS4"/>
<evidence type="ECO:0000313" key="1">
    <source>
        <dbReference type="EMBL" id="SVD24084.1"/>
    </source>
</evidence>
<gene>
    <name evidence="1" type="ORF">METZ01_LOCUS376938</name>
</gene>
<reference evidence="1" key="1">
    <citation type="submission" date="2018-05" db="EMBL/GenBank/DDBJ databases">
        <authorList>
            <person name="Lanie J.A."/>
            <person name="Ng W.-L."/>
            <person name="Kazmierczak K.M."/>
            <person name="Andrzejewski T.M."/>
            <person name="Davidsen T.M."/>
            <person name="Wayne K.J."/>
            <person name="Tettelin H."/>
            <person name="Glass J.I."/>
            <person name="Rusch D."/>
            <person name="Podicherti R."/>
            <person name="Tsui H.-C.T."/>
            <person name="Winkler M.E."/>
        </authorList>
    </citation>
    <scope>NUCLEOTIDE SEQUENCE</scope>
</reference>